<feature type="region of interest" description="Disordered" evidence="1">
    <location>
        <begin position="225"/>
        <end position="287"/>
    </location>
</feature>
<sequence length="287" mass="32126">MLFSYVYFLSRARACHVIKSINQSSPPTVKVTAINSELASMKKQISVWQQHRFTFNVDPEPKHVAHKHTIARSALDEPPYKVRILMTKKPTSVADSEVAEKEEADNEANVSDEAMNGVEDEVLEAPMNQQPSMPSPPHVDENIEEVNGPEVPEVAESDVDSDVSEVDSIASIEVQWDESSEVEWDALSEAEADQLSEAEWNAPVEVTESDAESITTAQYIQNQYDEYDAADDEEEWRNADLPDDDDDDDNVVYEPVQKVPVPKLIDTDDNASSDEGEVDENENGEWL</sequence>
<evidence type="ECO:0000256" key="1">
    <source>
        <dbReference type="SAM" id="MobiDB-lite"/>
    </source>
</evidence>
<proteinExistence type="predicted"/>
<keyword evidence="2" id="KW-1185">Reference proteome</keyword>
<feature type="region of interest" description="Disordered" evidence="1">
    <location>
        <begin position="176"/>
        <end position="200"/>
    </location>
</feature>
<feature type="compositionally biased region" description="Acidic residues" evidence="1">
    <location>
        <begin position="225"/>
        <end position="251"/>
    </location>
</feature>
<reference evidence="3" key="2">
    <citation type="submission" date="2020-10" db="UniProtKB">
        <authorList>
            <consortium name="WormBaseParasite"/>
        </authorList>
    </citation>
    <scope>IDENTIFICATION</scope>
</reference>
<dbReference type="AlphaFoldDB" id="A0A7E5A1A1"/>
<feature type="region of interest" description="Disordered" evidence="1">
    <location>
        <begin position="91"/>
        <end position="113"/>
    </location>
</feature>
<evidence type="ECO:0000313" key="3">
    <source>
        <dbReference type="WBParaSite" id="Pan_g8658.t1"/>
    </source>
</evidence>
<name>A0A7E5A1A1_PANRE</name>
<reference evidence="2" key="1">
    <citation type="journal article" date="2013" name="Genetics">
        <title>The draft genome and transcriptome of Panagrellus redivivus are shaped by the harsh demands of a free-living lifestyle.</title>
        <authorList>
            <person name="Srinivasan J."/>
            <person name="Dillman A.R."/>
            <person name="Macchietto M.G."/>
            <person name="Heikkinen L."/>
            <person name="Lakso M."/>
            <person name="Fracchia K.M."/>
            <person name="Antoshechkin I."/>
            <person name="Mortazavi A."/>
            <person name="Wong G."/>
            <person name="Sternberg P.W."/>
        </authorList>
    </citation>
    <scope>NUCLEOTIDE SEQUENCE [LARGE SCALE GENOMIC DNA]</scope>
    <source>
        <strain evidence="2">MT8872</strain>
    </source>
</reference>
<evidence type="ECO:0000313" key="2">
    <source>
        <dbReference type="Proteomes" id="UP000492821"/>
    </source>
</evidence>
<feature type="compositionally biased region" description="Acidic residues" evidence="1">
    <location>
        <begin position="267"/>
        <end position="287"/>
    </location>
</feature>
<organism evidence="2 3">
    <name type="scientific">Panagrellus redivivus</name>
    <name type="common">Microworm</name>
    <dbReference type="NCBI Taxonomy" id="6233"/>
    <lineage>
        <taxon>Eukaryota</taxon>
        <taxon>Metazoa</taxon>
        <taxon>Ecdysozoa</taxon>
        <taxon>Nematoda</taxon>
        <taxon>Chromadorea</taxon>
        <taxon>Rhabditida</taxon>
        <taxon>Tylenchina</taxon>
        <taxon>Panagrolaimomorpha</taxon>
        <taxon>Panagrolaimoidea</taxon>
        <taxon>Panagrolaimidae</taxon>
        <taxon>Panagrellus</taxon>
    </lineage>
</organism>
<dbReference type="WBParaSite" id="Pan_g8658.t1">
    <property type="protein sequence ID" value="Pan_g8658.t1"/>
    <property type="gene ID" value="Pan_g8658"/>
</dbReference>
<dbReference type="Proteomes" id="UP000492821">
    <property type="component" value="Unassembled WGS sequence"/>
</dbReference>
<accession>A0A7E5A1A1</accession>
<protein>
    <submittedName>
        <fullName evidence="3">RNA polymerase II nuclear localization protein SLC7A6OS</fullName>
    </submittedName>
</protein>
<feature type="compositionally biased region" description="Acidic residues" evidence="1">
    <location>
        <begin position="176"/>
        <end position="196"/>
    </location>
</feature>